<dbReference type="NCBIfam" id="TIGR04502">
    <property type="entry name" value="microcomp_EutL"/>
    <property type="match status" value="1"/>
</dbReference>
<dbReference type="InterPro" id="IPR009193">
    <property type="entry name" value="EutL_PduB"/>
</dbReference>
<evidence type="ECO:0000313" key="5">
    <source>
        <dbReference type="Proteomes" id="UP000461595"/>
    </source>
</evidence>
<dbReference type="OrthoDB" id="3283at2"/>
<evidence type="ECO:0000256" key="2">
    <source>
        <dbReference type="ARBA" id="ARBA00024446"/>
    </source>
</evidence>
<name>A0A7X3KC13_9STRE</name>
<gene>
    <name evidence="4" type="primary">eutL</name>
    <name evidence="4" type="ORF">E5983_00305</name>
</gene>
<reference evidence="4 5" key="1">
    <citation type="submission" date="2019-12" db="EMBL/GenBank/DDBJ databases">
        <title>Microbes associate with the intestines of laboratory mice.</title>
        <authorList>
            <person name="Navarre W."/>
            <person name="Wong E."/>
        </authorList>
    </citation>
    <scope>NUCLEOTIDE SEQUENCE [LARGE SCALE GENOMIC DNA]</scope>
    <source>
        <strain evidence="4 5">NM51_B2-22</strain>
    </source>
</reference>
<dbReference type="Proteomes" id="UP000461595">
    <property type="component" value="Unassembled WGS sequence"/>
</dbReference>
<evidence type="ECO:0000313" key="4">
    <source>
        <dbReference type="EMBL" id="MVX58118.1"/>
    </source>
</evidence>
<proteinExistence type="predicted"/>
<dbReference type="Gene3D" id="3.30.70.1710">
    <property type="match status" value="2"/>
</dbReference>
<dbReference type="AlphaFoldDB" id="A0A7X3KC13"/>
<dbReference type="EMBL" id="WSRS01000001">
    <property type="protein sequence ID" value="MVX58118.1"/>
    <property type="molecule type" value="Genomic_DNA"/>
</dbReference>
<keyword evidence="2" id="KW-1283">Bacterial microcompartment</keyword>
<accession>A0A7X3KC13</accession>
<dbReference type="GO" id="GO:0031469">
    <property type="term" value="C:bacterial microcompartment"/>
    <property type="evidence" value="ECO:0007669"/>
    <property type="project" value="UniProtKB-SubCell"/>
</dbReference>
<dbReference type="InterPro" id="IPR000249">
    <property type="entry name" value="BMC_dom"/>
</dbReference>
<dbReference type="RefSeq" id="WP_160331951.1">
    <property type="nucleotide sequence ID" value="NZ_CATKDJ010000123.1"/>
</dbReference>
<dbReference type="NCBIfam" id="NF011934">
    <property type="entry name" value="PRK15405.1"/>
    <property type="match status" value="1"/>
</dbReference>
<dbReference type="InterPro" id="IPR030983">
    <property type="entry name" value="EutL"/>
</dbReference>
<sequence length="217" mass="22374">MKKERLTATVLSSLLISNVDAGLAASLDLKPHHRSLGIVTSDSDDVTYVALDEATKAVDVEIVYARSMYAGAGNASTKLAGEVIGIVAGPNPEEVRSALDVIVYEIENGAAFISANEDNSIPYFAHCIARAGSYLSAAANAPEGTAIAYLIAPPAEAMVGLDAALKAADVQIGAFYGPPSETNFAGGLLVGSQSACRAACDAFARTVESIADDSRTY</sequence>
<dbReference type="PIRSF" id="PIRSF012290">
    <property type="entry name" value="EutL_PduB"/>
    <property type="match status" value="1"/>
</dbReference>
<dbReference type="PROSITE" id="PS51931">
    <property type="entry name" value="BMC_CP"/>
    <property type="match status" value="2"/>
</dbReference>
<dbReference type="SMART" id="SM00877">
    <property type="entry name" value="BMC"/>
    <property type="match status" value="2"/>
</dbReference>
<organism evidence="4 5">
    <name type="scientific">Streptococcus danieliae</name>
    <dbReference type="NCBI Taxonomy" id="747656"/>
    <lineage>
        <taxon>Bacteria</taxon>
        <taxon>Bacillati</taxon>
        <taxon>Bacillota</taxon>
        <taxon>Bacilli</taxon>
        <taxon>Lactobacillales</taxon>
        <taxon>Streptococcaceae</taxon>
        <taxon>Streptococcus</taxon>
    </lineage>
</organism>
<evidence type="ECO:0000259" key="3">
    <source>
        <dbReference type="PROSITE" id="PS51931"/>
    </source>
</evidence>
<comment type="caution">
    <text evidence="4">The sequence shown here is derived from an EMBL/GenBank/DDBJ whole genome shotgun (WGS) entry which is preliminary data.</text>
</comment>
<feature type="domain" description="BMC circularly permuted" evidence="3">
    <location>
        <begin position="1"/>
        <end position="110"/>
    </location>
</feature>
<dbReference type="InterPro" id="IPR044870">
    <property type="entry name" value="BMC_CP"/>
</dbReference>
<dbReference type="Pfam" id="PF00936">
    <property type="entry name" value="BMC"/>
    <property type="match status" value="1"/>
</dbReference>
<comment type="subcellular location">
    <subcellularLocation>
        <location evidence="1">Bacterial microcompartment</location>
    </subcellularLocation>
</comment>
<feature type="domain" description="BMC circularly permuted" evidence="3">
    <location>
        <begin position="111"/>
        <end position="217"/>
    </location>
</feature>
<evidence type="ECO:0000256" key="1">
    <source>
        <dbReference type="ARBA" id="ARBA00024322"/>
    </source>
</evidence>
<dbReference type="InterPro" id="IPR037233">
    <property type="entry name" value="CcmK-like_sf"/>
</dbReference>
<dbReference type="GO" id="GO:0005198">
    <property type="term" value="F:structural molecule activity"/>
    <property type="evidence" value="ECO:0007669"/>
    <property type="project" value="InterPro"/>
</dbReference>
<protein>
    <submittedName>
        <fullName evidence="4">Ethanolamine utilization microcompartment protein EutL</fullName>
    </submittedName>
</protein>
<dbReference type="CDD" id="cd07050">
    <property type="entry name" value="BMC_EutL_repeat2"/>
    <property type="match status" value="1"/>
</dbReference>